<evidence type="ECO:0000256" key="2">
    <source>
        <dbReference type="SAM" id="MobiDB-lite"/>
    </source>
</evidence>
<feature type="coiled-coil region" evidence="1">
    <location>
        <begin position="285"/>
        <end position="312"/>
    </location>
</feature>
<feature type="compositionally biased region" description="Low complexity" evidence="2">
    <location>
        <begin position="423"/>
        <end position="434"/>
    </location>
</feature>
<proteinExistence type="predicted"/>
<dbReference type="EMBL" id="HBEC01002550">
    <property type="protein sequence ID" value="CAD8281179.1"/>
    <property type="molecule type" value="Transcribed_RNA"/>
</dbReference>
<evidence type="ECO:0000313" key="3">
    <source>
        <dbReference type="EMBL" id="CAD8281179.1"/>
    </source>
</evidence>
<protein>
    <recommendedName>
        <fullName evidence="4">BAR domain-containing protein</fullName>
    </recommendedName>
</protein>
<evidence type="ECO:0000256" key="1">
    <source>
        <dbReference type="SAM" id="Coils"/>
    </source>
</evidence>
<evidence type="ECO:0008006" key="4">
    <source>
        <dbReference type="Google" id="ProtNLM"/>
    </source>
</evidence>
<gene>
    <name evidence="3" type="ORF">CEUR00632_LOCUS1214</name>
</gene>
<reference evidence="3" key="1">
    <citation type="submission" date="2021-01" db="EMBL/GenBank/DDBJ databases">
        <authorList>
            <person name="Corre E."/>
            <person name="Pelletier E."/>
            <person name="Niang G."/>
            <person name="Scheremetjew M."/>
            <person name="Finn R."/>
            <person name="Kale V."/>
            <person name="Holt S."/>
            <person name="Cochrane G."/>
            <person name="Meng A."/>
            <person name="Brown T."/>
            <person name="Cohen L."/>
        </authorList>
    </citation>
    <scope>NUCLEOTIDE SEQUENCE</scope>
    <source>
        <strain evidence="3">CCMP219</strain>
    </source>
</reference>
<dbReference type="AlphaFoldDB" id="A0A7R9V141"/>
<keyword evidence="1" id="KW-0175">Coiled coil</keyword>
<sequence>MSKLCGCTLPVKEHPAGGQYVTVDSINKLPPGYTAVPVSHTPGKQFTIPQHGAMSSPIVSPATSPSMVVPPGYAVSPDPPHSKRSIEKTSNKAYKATGKAVQQAQADIQHLGVSSHGGAKPKHGNLHLTVTRNHRNNMMINEIATFARQVQLLHYDLSTWSNGVEAGLTTMKAMLDSPLPIPYDHTENGVAAFDPEPHAVGHSVETNNFISAIGVMKNKLEEECLGPLGRWMEAVASIQERNLTCHKLGLDVDQQALVLCKADEKLARCQQTAPEEPGLTPEAALEAALINKQTEEDKLVRLEQRFTEMEADVFNHIVDVMHDAQVVREYAASGLVIMQGAVHTSLSSFDLNAKPDPYNLPPQAMPDIKVPAMAPVKIPMADMRSAGLYTFREKLCTHQADPLAAASEGGAEYLPTPPEVAKSSTGGASTSAPPRKMHAEDHVSLKLHVDTIQVPDEPTPKAA</sequence>
<accession>A0A7R9V141</accession>
<organism evidence="3">
    <name type="scientific">Chlamydomonas euryale</name>
    <dbReference type="NCBI Taxonomy" id="1486919"/>
    <lineage>
        <taxon>Eukaryota</taxon>
        <taxon>Viridiplantae</taxon>
        <taxon>Chlorophyta</taxon>
        <taxon>core chlorophytes</taxon>
        <taxon>Chlorophyceae</taxon>
        <taxon>CS clade</taxon>
        <taxon>Chlamydomonadales</taxon>
        <taxon>Chlamydomonadaceae</taxon>
        <taxon>Chlamydomonas</taxon>
    </lineage>
</organism>
<name>A0A7R9V141_9CHLO</name>
<feature type="region of interest" description="Disordered" evidence="2">
    <location>
        <begin position="409"/>
        <end position="441"/>
    </location>
</feature>